<proteinExistence type="predicted"/>
<dbReference type="Ensembl" id="ENSACOT00000004383.1">
    <property type="protein sequence ID" value="ENSACOP00000004216.1"/>
    <property type="gene ID" value="ENSACOG00000002995.1"/>
</dbReference>
<protein>
    <submittedName>
        <fullName evidence="2">Uncharacterized protein</fullName>
    </submittedName>
</protein>
<keyword evidence="3" id="KW-1185">Reference proteome</keyword>
<organism evidence="2 3">
    <name type="scientific">Amazona collaria</name>
    <name type="common">yellow-billed parrot</name>
    <dbReference type="NCBI Taxonomy" id="241587"/>
    <lineage>
        <taxon>Eukaryota</taxon>
        <taxon>Metazoa</taxon>
        <taxon>Chordata</taxon>
        <taxon>Craniata</taxon>
        <taxon>Vertebrata</taxon>
        <taxon>Euteleostomi</taxon>
        <taxon>Archelosauria</taxon>
        <taxon>Archosauria</taxon>
        <taxon>Dinosauria</taxon>
        <taxon>Saurischia</taxon>
        <taxon>Theropoda</taxon>
        <taxon>Coelurosauria</taxon>
        <taxon>Aves</taxon>
        <taxon>Neognathae</taxon>
        <taxon>Neoaves</taxon>
        <taxon>Telluraves</taxon>
        <taxon>Australaves</taxon>
        <taxon>Psittaciformes</taxon>
        <taxon>Psittacidae</taxon>
        <taxon>Amazona</taxon>
    </lineage>
</organism>
<feature type="compositionally biased region" description="Polar residues" evidence="1">
    <location>
        <begin position="237"/>
        <end position="249"/>
    </location>
</feature>
<evidence type="ECO:0000313" key="2">
    <source>
        <dbReference type="Ensembl" id="ENSACOP00000004216.1"/>
    </source>
</evidence>
<dbReference type="AlphaFoldDB" id="A0A8B9F3D9"/>
<sequence length="268" mass="28827">MGHLAQHGKWHQRDGDGEGTSYSCPYAMDQKPLCLLLPYDQNCILVSPVVTLQQMQGWTMCLMCTNMVCTDVVCNDVVCTNMVCTDVVCNDVVCSDVMCADVVCSHVPCTDMVCNDVVCSDVMCTDVVCTDVPCTDAVCTDVPCIDTACTDVMCTDVPCTDVPCTDVVRTDVPCHWHAWPPLPLPPPRGALLGQVGLEHSRASACAPRHSAQPCAETLHLRVRCCVPLAQVTEQRLQAPHSSHCPSTAGTRRVASAPTGRRPLGHGSL</sequence>
<feature type="region of interest" description="Disordered" evidence="1">
    <location>
        <begin position="237"/>
        <end position="268"/>
    </location>
</feature>
<evidence type="ECO:0000256" key="1">
    <source>
        <dbReference type="SAM" id="MobiDB-lite"/>
    </source>
</evidence>
<dbReference type="Proteomes" id="UP000694522">
    <property type="component" value="Unplaced"/>
</dbReference>
<reference evidence="2" key="1">
    <citation type="submission" date="2025-08" db="UniProtKB">
        <authorList>
            <consortium name="Ensembl"/>
        </authorList>
    </citation>
    <scope>IDENTIFICATION</scope>
</reference>
<evidence type="ECO:0000313" key="3">
    <source>
        <dbReference type="Proteomes" id="UP000694522"/>
    </source>
</evidence>
<accession>A0A8B9F3D9</accession>
<reference evidence="2" key="2">
    <citation type="submission" date="2025-09" db="UniProtKB">
        <authorList>
            <consortium name="Ensembl"/>
        </authorList>
    </citation>
    <scope>IDENTIFICATION</scope>
</reference>
<name>A0A8B9F3D9_9PSIT</name>